<proteinExistence type="predicted"/>
<dbReference type="Proteomes" id="UP001176468">
    <property type="component" value="Unassembled WGS sequence"/>
</dbReference>
<sequence>MLVLIIAAALASQSDLPPIPGDAKRLQELAQAMTACGFQHVRIAHDERPFVWRVFVGQKSATLRQMRCAVLGTRKQPTLTTALRFNDRLGRTYFRTYHEMQAEAAHLKATVWLKEHGLFDKIPSAAAARRDPRAALSSISRVCDAPPPDLKLLHGMTIYPAPRTAPPRTPAPQTPPERAADQRRADCVGAGRTVARFDFVVD</sequence>
<evidence type="ECO:0000256" key="1">
    <source>
        <dbReference type="SAM" id="MobiDB-lite"/>
    </source>
</evidence>
<organism evidence="2 3">
    <name type="scientific">Sphingomonas immobilis</name>
    <dbReference type="NCBI Taxonomy" id="3063997"/>
    <lineage>
        <taxon>Bacteria</taxon>
        <taxon>Pseudomonadati</taxon>
        <taxon>Pseudomonadota</taxon>
        <taxon>Alphaproteobacteria</taxon>
        <taxon>Sphingomonadales</taxon>
        <taxon>Sphingomonadaceae</taxon>
        <taxon>Sphingomonas</taxon>
    </lineage>
</organism>
<reference evidence="2" key="1">
    <citation type="submission" date="2023-07" db="EMBL/GenBank/DDBJ databases">
        <authorList>
            <person name="Kim M.K."/>
        </authorList>
    </citation>
    <scope>NUCLEOTIDE SEQUENCE</scope>
    <source>
        <strain evidence="2">CA1-15</strain>
    </source>
</reference>
<feature type="region of interest" description="Disordered" evidence="1">
    <location>
        <begin position="160"/>
        <end position="183"/>
    </location>
</feature>
<protein>
    <recommendedName>
        <fullName evidence="4">SPOR domain-containing protein</fullName>
    </recommendedName>
</protein>
<evidence type="ECO:0000313" key="2">
    <source>
        <dbReference type="EMBL" id="MDO7843750.1"/>
    </source>
</evidence>
<dbReference type="EMBL" id="JAUQSZ010000011">
    <property type="protein sequence ID" value="MDO7843750.1"/>
    <property type="molecule type" value="Genomic_DNA"/>
</dbReference>
<accession>A0ABT9A1P2</accession>
<evidence type="ECO:0000313" key="3">
    <source>
        <dbReference type="Proteomes" id="UP001176468"/>
    </source>
</evidence>
<name>A0ABT9A1P2_9SPHN</name>
<keyword evidence="3" id="KW-1185">Reference proteome</keyword>
<evidence type="ECO:0008006" key="4">
    <source>
        <dbReference type="Google" id="ProtNLM"/>
    </source>
</evidence>
<comment type="caution">
    <text evidence="2">The sequence shown here is derived from an EMBL/GenBank/DDBJ whole genome shotgun (WGS) entry which is preliminary data.</text>
</comment>
<dbReference type="RefSeq" id="WP_304562210.1">
    <property type="nucleotide sequence ID" value="NZ_JAUQSZ010000011.1"/>
</dbReference>
<gene>
    <name evidence="2" type="ORF">Q5H94_15565</name>
</gene>
<feature type="compositionally biased region" description="Pro residues" evidence="1">
    <location>
        <begin position="163"/>
        <end position="175"/>
    </location>
</feature>